<dbReference type="SUPFAM" id="SSF46785">
    <property type="entry name" value="Winged helix' DNA-binding domain"/>
    <property type="match status" value="1"/>
</dbReference>
<reference evidence="6 7" key="1">
    <citation type="submission" date="2019-06" db="EMBL/GenBank/DDBJ databases">
        <title>Taxogenomics and systematics of the genus Pantoea.</title>
        <authorList>
            <person name="Tambong J.T."/>
        </authorList>
    </citation>
    <scope>NUCLEOTIDE SEQUENCE [LARGE SCALE GENOMIC DNA]</scope>
    <source>
        <strain evidence="6 7">LMG 24197</strain>
    </source>
</reference>
<protein>
    <submittedName>
        <fullName evidence="6">DNA-binding transcriptional regulator DsdC</fullName>
    </submittedName>
</protein>
<dbReference type="NCBIfam" id="NF007491">
    <property type="entry name" value="PRK10086.1"/>
    <property type="match status" value="1"/>
</dbReference>
<keyword evidence="3 6" id="KW-0238">DNA-binding</keyword>
<evidence type="ECO:0000313" key="6">
    <source>
        <dbReference type="EMBL" id="TPV37334.1"/>
    </source>
</evidence>
<dbReference type="PRINTS" id="PR00039">
    <property type="entry name" value="HTHLYSR"/>
</dbReference>
<evidence type="ECO:0000256" key="1">
    <source>
        <dbReference type="ARBA" id="ARBA00009437"/>
    </source>
</evidence>
<proteinExistence type="inferred from homology"/>
<dbReference type="Pfam" id="PF03466">
    <property type="entry name" value="LysR_substrate"/>
    <property type="match status" value="1"/>
</dbReference>
<evidence type="ECO:0000256" key="3">
    <source>
        <dbReference type="ARBA" id="ARBA00023125"/>
    </source>
</evidence>
<dbReference type="Proteomes" id="UP000315469">
    <property type="component" value="Unassembled WGS sequence"/>
</dbReference>
<dbReference type="GO" id="GO:0003677">
    <property type="term" value="F:DNA binding"/>
    <property type="evidence" value="ECO:0007669"/>
    <property type="project" value="UniProtKB-KW"/>
</dbReference>
<dbReference type="GeneID" id="90521862"/>
<evidence type="ECO:0000313" key="7">
    <source>
        <dbReference type="Proteomes" id="UP000315469"/>
    </source>
</evidence>
<evidence type="ECO:0000259" key="5">
    <source>
        <dbReference type="PROSITE" id="PS50931"/>
    </source>
</evidence>
<comment type="caution">
    <text evidence="6">The sequence shown here is derived from an EMBL/GenBank/DDBJ whole genome shotgun (WGS) entry which is preliminary data.</text>
</comment>
<dbReference type="PANTHER" id="PTHR30537">
    <property type="entry name" value="HTH-TYPE TRANSCRIPTIONAL REGULATOR"/>
    <property type="match status" value="1"/>
</dbReference>
<dbReference type="PROSITE" id="PS50931">
    <property type="entry name" value="HTH_LYSR"/>
    <property type="match status" value="1"/>
</dbReference>
<dbReference type="Pfam" id="PF00126">
    <property type="entry name" value="HTH_1"/>
    <property type="match status" value="1"/>
</dbReference>
<dbReference type="InterPro" id="IPR058163">
    <property type="entry name" value="LysR-type_TF_proteobact-type"/>
</dbReference>
<evidence type="ECO:0000256" key="4">
    <source>
        <dbReference type="ARBA" id="ARBA00023163"/>
    </source>
</evidence>
<dbReference type="InterPro" id="IPR036390">
    <property type="entry name" value="WH_DNA-bd_sf"/>
</dbReference>
<feature type="domain" description="HTH lysR-type" evidence="5">
    <location>
        <begin position="17"/>
        <end position="74"/>
    </location>
</feature>
<comment type="similarity">
    <text evidence="1">Belongs to the LysR transcriptional regulatory family.</text>
</comment>
<dbReference type="Gene3D" id="1.10.10.10">
    <property type="entry name" value="Winged helix-like DNA-binding domain superfamily/Winged helix DNA-binding domain"/>
    <property type="match status" value="1"/>
</dbReference>
<organism evidence="6 7">
    <name type="scientific">Pantoea eucalypti</name>
    <dbReference type="NCBI Taxonomy" id="470933"/>
    <lineage>
        <taxon>Bacteria</taxon>
        <taxon>Pseudomonadati</taxon>
        <taxon>Pseudomonadota</taxon>
        <taxon>Gammaproteobacteria</taxon>
        <taxon>Enterobacterales</taxon>
        <taxon>Erwiniaceae</taxon>
        <taxon>Pantoea</taxon>
    </lineage>
</organism>
<dbReference type="SUPFAM" id="SSF53850">
    <property type="entry name" value="Periplasmic binding protein-like II"/>
    <property type="match status" value="1"/>
</dbReference>
<dbReference type="Gene3D" id="3.40.190.10">
    <property type="entry name" value="Periplasmic binding protein-like II"/>
    <property type="match status" value="2"/>
</dbReference>
<keyword evidence="7" id="KW-1185">Reference proteome</keyword>
<keyword evidence="4" id="KW-0804">Transcription</keyword>
<dbReference type="InterPro" id="IPR000847">
    <property type="entry name" value="LysR_HTH_N"/>
</dbReference>
<name>A0ABY2ZK97_9GAMM</name>
<dbReference type="InterPro" id="IPR036388">
    <property type="entry name" value="WH-like_DNA-bd_sf"/>
</dbReference>
<evidence type="ECO:0000256" key="2">
    <source>
        <dbReference type="ARBA" id="ARBA00023015"/>
    </source>
</evidence>
<dbReference type="EMBL" id="VHJB01000060">
    <property type="protein sequence ID" value="TPV37334.1"/>
    <property type="molecule type" value="Genomic_DNA"/>
</dbReference>
<gene>
    <name evidence="6" type="primary">dsdC</name>
    <name evidence="6" type="ORF">FJW02_07800</name>
</gene>
<dbReference type="RefSeq" id="WP_140033586.1">
    <property type="nucleotide sequence ID" value="NZ_CP045720.1"/>
</dbReference>
<keyword evidence="2" id="KW-0805">Transcription regulation</keyword>
<accession>A0ABY2ZK97</accession>
<dbReference type="InterPro" id="IPR005119">
    <property type="entry name" value="LysR_subst-bd"/>
</dbReference>
<sequence>MFSDSKNIPILNSLTGYQLSRLHTFECVARRLSFALAAEELFVSPSAVSHRISQLEKELGFSLFYRLHRKIALTPEGERMQWALKNSFNLLNQEVNYIRNSGLTGDLTVYSHPSIVQCLLLPHLNKFIEQNPAVQLKILTGLEAINLANRGVDLAIYFGKPSFSESYTEEIFMKEAITPVCTPRYARNHGLYNNPEKLSDCIFLHDRFNSGENEWANWTSFFQLDIDTDLKGISFDRSDLALIAASRHLGIAMGRINLVQEWTERGELIFPFPGMLMPVEHCYFNCIISDRQWPKIMAFKRFLSCLPDVY</sequence>
<dbReference type="PANTHER" id="PTHR30537:SF32">
    <property type="entry name" value="HTH-TYPE TRANSCRIPTIONAL REGULATOR DSDC"/>
    <property type="match status" value="1"/>
</dbReference>